<sequence>MNPAWPYGLGLVNMVVFGLVAGIVTIIARGLYNAFLHPLRKYPGPFLHRMTTLPRAIHLIRGRLPFEVKSLHDRYGPVVRIAPDELAFSSPQAWRDIYGHKAGQEEFPKYAGVYRAFKHMPVSIVTSDATEHGLLRRLLAVGFSDRAMREQEPIICSYVNLLVSRLKDAAQTLWLLLISSKRGGCQDMTEWYTRTTFDIIGDLTFGAEGFGCLKNARSHPWVRLITTAIRQQAVVLALISLGLRGPIAWVHKTLGVFADNDHNRIVKEKVAQRIKDGERSDLLDGLIRNKELSLEKLTSNAAVLIPAGSETTATLLSGVTYFLTTHVDMLRRLENEVRSAFQSDEEITFASVTNLSFMLACLNETMRFYPPLVTGLPRQTHKDAIISGEFVPRGVSSPPFLSTLTVFPAWRNWEKYAINHDERYWKNPEEFAPTRWMGDPEYKNDQLDAMQPFSAGPRNCIGRNLAYAEARLVLAKIVYNFDMTLADDSRGWLNDQKAFTVWDKPPLNIHLSPTKP</sequence>
<organism evidence="1 2">
    <name type="scientific">Xylaria curta</name>
    <dbReference type="NCBI Taxonomy" id="42375"/>
    <lineage>
        <taxon>Eukaryota</taxon>
        <taxon>Fungi</taxon>
        <taxon>Dikarya</taxon>
        <taxon>Ascomycota</taxon>
        <taxon>Pezizomycotina</taxon>
        <taxon>Sordariomycetes</taxon>
        <taxon>Xylariomycetidae</taxon>
        <taxon>Xylariales</taxon>
        <taxon>Xylariaceae</taxon>
        <taxon>Xylaria</taxon>
    </lineage>
</organism>
<keyword evidence="2" id="KW-1185">Reference proteome</keyword>
<reference evidence="1" key="1">
    <citation type="submission" date="2022-10" db="EMBL/GenBank/DDBJ databases">
        <title>Genome Sequence of Xylaria curta.</title>
        <authorList>
            <person name="Buettner E."/>
        </authorList>
    </citation>
    <scope>NUCLEOTIDE SEQUENCE</scope>
    <source>
        <strain evidence="1">Babe10</strain>
    </source>
</reference>
<evidence type="ECO:0000313" key="2">
    <source>
        <dbReference type="Proteomes" id="UP001143856"/>
    </source>
</evidence>
<proteinExistence type="predicted"/>
<evidence type="ECO:0000313" key="1">
    <source>
        <dbReference type="EMBL" id="KAJ2987771.1"/>
    </source>
</evidence>
<name>A0ACC1P819_9PEZI</name>
<comment type="caution">
    <text evidence="1">The sequence shown here is derived from an EMBL/GenBank/DDBJ whole genome shotgun (WGS) entry which is preliminary data.</text>
</comment>
<accession>A0ACC1P819</accession>
<dbReference type="EMBL" id="JAPDGR010000742">
    <property type="protein sequence ID" value="KAJ2987771.1"/>
    <property type="molecule type" value="Genomic_DNA"/>
</dbReference>
<protein>
    <submittedName>
        <fullName evidence="1">Uncharacterized protein</fullName>
    </submittedName>
</protein>
<gene>
    <name evidence="1" type="ORF">NUW58_g4323</name>
</gene>
<dbReference type="Proteomes" id="UP001143856">
    <property type="component" value="Unassembled WGS sequence"/>
</dbReference>